<evidence type="ECO:0000313" key="3">
    <source>
        <dbReference type="Proteomes" id="UP000708208"/>
    </source>
</evidence>
<proteinExistence type="predicted"/>
<organism evidence="2 3">
    <name type="scientific">Allacma fusca</name>
    <dbReference type="NCBI Taxonomy" id="39272"/>
    <lineage>
        <taxon>Eukaryota</taxon>
        <taxon>Metazoa</taxon>
        <taxon>Ecdysozoa</taxon>
        <taxon>Arthropoda</taxon>
        <taxon>Hexapoda</taxon>
        <taxon>Collembola</taxon>
        <taxon>Symphypleona</taxon>
        <taxon>Sminthuridae</taxon>
        <taxon>Allacma</taxon>
    </lineage>
</organism>
<keyword evidence="1" id="KW-0732">Signal</keyword>
<feature type="chain" id="PRO_5035227474" evidence="1">
    <location>
        <begin position="20"/>
        <end position="226"/>
    </location>
</feature>
<evidence type="ECO:0000256" key="1">
    <source>
        <dbReference type="SAM" id="SignalP"/>
    </source>
</evidence>
<reference evidence="2" key="1">
    <citation type="submission" date="2021-06" db="EMBL/GenBank/DDBJ databases">
        <authorList>
            <person name="Hodson N. C."/>
            <person name="Mongue J. A."/>
            <person name="Jaron S. K."/>
        </authorList>
    </citation>
    <scope>NUCLEOTIDE SEQUENCE</scope>
</reference>
<feature type="signal peptide" evidence="1">
    <location>
        <begin position="1"/>
        <end position="19"/>
    </location>
</feature>
<dbReference type="AlphaFoldDB" id="A0A8J2KAU8"/>
<comment type="caution">
    <text evidence="2">The sequence shown here is derived from an EMBL/GenBank/DDBJ whole genome shotgun (WGS) entry which is preliminary data.</text>
</comment>
<feature type="non-terminal residue" evidence="2">
    <location>
        <position position="1"/>
    </location>
</feature>
<dbReference type="EMBL" id="CAJVCH010283207">
    <property type="protein sequence ID" value="CAG7784807.1"/>
    <property type="molecule type" value="Genomic_DNA"/>
</dbReference>
<accession>A0A8J2KAU8</accession>
<protein>
    <submittedName>
        <fullName evidence="2">Uncharacterized protein</fullName>
    </submittedName>
</protein>
<sequence length="226" mass="25563">MFVCTTLFVLIFFTSQSQGVGSYFARYRSEEDSDGKCPPTRGLQRHLPCEDCPSTNAYMKPQNCLSDDDCCTGAYCCLSVCEGITRCFNPVLNIFIDPPVTFAYDNTARQNHTDVASMGRTIQQETIPKIDFIKRLGDQVKGRFVEKPFEFGKGINKEVIPKIEFQKRLGNQTGRGVETPYKFGKSIEKEVIPKIDFQKQQGGQKGRLVEKPFEFGKSIEKEVIPK</sequence>
<gene>
    <name evidence="2" type="ORF">AFUS01_LOCUS23470</name>
</gene>
<keyword evidence="3" id="KW-1185">Reference proteome</keyword>
<name>A0A8J2KAU8_9HEXA</name>
<evidence type="ECO:0000313" key="2">
    <source>
        <dbReference type="EMBL" id="CAG7784807.1"/>
    </source>
</evidence>
<dbReference type="Proteomes" id="UP000708208">
    <property type="component" value="Unassembled WGS sequence"/>
</dbReference>